<evidence type="ECO:0000256" key="4">
    <source>
        <dbReference type="ARBA" id="ARBA00022833"/>
    </source>
</evidence>
<dbReference type="Gene3D" id="3.40.50.720">
    <property type="entry name" value="NAD(P)-binding Rossmann-like Domain"/>
    <property type="match status" value="1"/>
</dbReference>
<name>A0ABV1KG08_9PSEU</name>
<dbReference type="InterPro" id="IPR032865">
    <property type="entry name" value="Prok-E2_A"/>
</dbReference>
<feature type="region of interest" description="Disordered" evidence="6">
    <location>
        <begin position="165"/>
        <end position="192"/>
    </location>
</feature>
<dbReference type="SUPFAM" id="SSF69572">
    <property type="entry name" value="Activating enzymes of the ubiquitin-like proteins"/>
    <property type="match status" value="1"/>
</dbReference>
<dbReference type="RefSeq" id="WP_349299896.1">
    <property type="nucleotide sequence ID" value="NZ_JBEDNQ010000008.1"/>
</dbReference>
<dbReference type="Proteomes" id="UP001494902">
    <property type="component" value="Unassembled WGS sequence"/>
</dbReference>
<proteinExistence type="predicted"/>
<sequence length="899" mass="95918">MTGSDPVGGHELAARQLHALAATSDGAIEVVEDAGPSTGLSVSLDTSGVERGAGIRLRQRERFRLTVPETFPFQPPRVAVEHRRWAGTPHVQWGRTLCLYGSISVEWVSGDGIRGLIGRLATWLDRAAAGELDPQDQPLHPPVAYTSREGGTVIVHPDLAAHVPWPESTRSPACSAATTATPDIDPAADPPAPASPPLRLVLGWSRYRPGPDGGRIDVLDWLTADEAVDRVLAPVPEDQQRHLLVLAVLLDTDLGWEYPAHARDLSAGLAEAGLARDRLLGALMATARLNRALSHATEHDPDPVLVLLGTPARRVDGRRLAHLAAWRFDDLGSDITSALSSTRRLHDQGDAEMGELHEEIREIAHRWLDSAQVCWSRVHEKRPEVTRRRDRRTSATWLAGRRVLLLGAGAIGAPVAEQVVRAGVSELVVLDNGAVTPGILVRQPYTDADIGTAKATALAAHLNALDTTHPVLGLVRDATRLFVSSGSDPLLEPSRFDLVIDATADVATRAALELARRTRRAAWPPTATMLVGHRATLGVSTLCLRGASGSGHDILRRLALHGRGPGAGTWGDVVNDLFPNPPRTEVFLPEPGCSAPTFVGSATQLAALSAGMLEATTQLLGAAYDPDTQSDDARATDATSDSAPGAVLPMTAVAVRTPEVVRDGGHRRGGTTVIGWPNDLHTRDVHSGFEVRIAAAAAAAMRTETRRGNRVRGSHIETGGMLLGSFDDATRVISVDLATGPSPDSRLSASFFDHGVEGTQEVLDEHLARSGGLIGYVGLWHTHPEGPALPSAVDEAAIATLTSLAPRALMLILGGPAPTWRQWRDGDGAPELYGRLEHAGNHRGPREIRRPDRRALLDPGGGPTFLGGLREQAAVASPLGPGPQSGRSRRWGWPWLQRR</sequence>
<dbReference type="Pfam" id="PF00899">
    <property type="entry name" value="ThiF"/>
    <property type="match status" value="1"/>
</dbReference>
<dbReference type="Gene3D" id="3.40.140.10">
    <property type="entry name" value="Cytidine Deaminase, domain 2"/>
    <property type="match status" value="1"/>
</dbReference>
<evidence type="ECO:0000256" key="6">
    <source>
        <dbReference type="SAM" id="MobiDB-lite"/>
    </source>
</evidence>
<dbReference type="EMBL" id="JBEDNQ010000008">
    <property type="protein sequence ID" value="MEQ3552829.1"/>
    <property type="molecule type" value="Genomic_DNA"/>
</dbReference>
<keyword evidence="1" id="KW-0645">Protease</keyword>
<dbReference type="InterPro" id="IPR037518">
    <property type="entry name" value="MPN"/>
</dbReference>
<accession>A0ABV1KG08</accession>
<feature type="domain" description="MPN" evidence="7">
    <location>
        <begin position="691"/>
        <end position="839"/>
    </location>
</feature>
<organism evidence="8 9">
    <name type="scientific">Pseudonocardia nematodicida</name>
    <dbReference type="NCBI Taxonomy" id="1206997"/>
    <lineage>
        <taxon>Bacteria</taxon>
        <taxon>Bacillati</taxon>
        <taxon>Actinomycetota</taxon>
        <taxon>Actinomycetes</taxon>
        <taxon>Pseudonocardiales</taxon>
        <taxon>Pseudonocardiaceae</taxon>
        <taxon>Pseudonocardia</taxon>
    </lineage>
</organism>
<reference evidence="8 9" key="1">
    <citation type="submission" date="2024-03" db="EMBL/GenBank/DDBJ databases">
        <title>Draft genome sequence of Pseudonocardia nematodicida JCM 31783.</title>
        <authorList>
            <person name="Butdee W."/>
            <person name="Duangmal K."/>
        </authorList>
    </citation>
    <scope>NUCLEOTIDE SEQUENCE [LARGE SCALE GENOMIC DNA]</scope>
    <source>
        <strain evidence="8 9">JCM 31783</strain>
    </source>
</reference>
<evidence type="ECO:0000313" key="8">
    <source>
        <dbReference type="EMBL" id="MEQ3552829.1"/>
    </source>
</evidence>
<dbReference type="InterPro" id="IPR035985">
    <property type="entry name" value="Ubiquitin-activating_enz"/>
</dbReference>
<keyword evidence="2" id="KW-0479">Metal-binding</keyword>
<keyword evidence="8" id="KW-0808">Transferase</keyword>
<evidence type="ECO:0000256" key="2">
    <source>
        <dbReference type="ARBA" id="ARBA00022723"/>
    </source>
</evidence>
<dbReference type="Pfam" id="PF14457">
    <property type="entry name" value="Prok-E2_A"/>
    <property type="match status" value="1"/>
</dbReference>
<dbReference type="InterPro" id="IPR000594">
    <property type="entry name" value="ThiF_NAD_FAD-bd"/>
</dbReference>
<gene>
    <name evidence="8" type="ORF">WIS52_20370</name>
</gene>
<dbReference type="GO" id="GO:0016779">
    <property type="term" value="F:nucleotidyltransferase activity"/>
    <property type="evidence" value="ECO:0007669"/>
    <property type="project" value="UniProtKB-KW"/>
</dbReference>
<dbReference type="InterPro" id="IPR028090">
    <property type="entry name" value="JAB_dom_prok"/>
</dbReference>
<evidence type="ECO:0000256" key="3">
    <source>
        <dbReference type="ARBA" id="ARBA00022801"/>
    </source>
</evidence>
<evidence type="ECO:0000256" key="1">
    <source>
        <dbReference type="ARBA" id="ARBA00022670"/>
    </source>
</evidence>
<feature type="region of interest" description="Disordered" evidence="6">
    <location>
        <begin position="876"/>
        <end position="899"/>
    </location>
</feature>
<dbReference type="PANTHER" id="PTHR43267">
    <property type="entry name" value="TRNA THREONYLCARBAMOYLADENOSINE DEHYDRATASE"/>
    <property type="match status" value="1"/>
</dbReference>
<dbReference type="PROSITE" id="PS50249">
    <property type="entry name" value="MPN"/>
    <property type="match status" value="1"/>
</dbReference>
<keyword evidence="3" id="KW-0378">Hydrolase</keyword>
<dbReference type="SUPFAM" id="SSF102712">
    <property type="entry name" value="JAB1/MPN domain"/>
    <property type="match status" value="1"/>
</dbReference>
<evidence type="ECO:0000256" key="5">
    <source>
        <dbReference type="ARBA" id="ARBA00023049"/>
    </source>
</evidence>
<dbReference type="InterPro" id="IPR045886">
    <property type="entry name" value="ThiF/MoeB/HesA"/>
</dbReference>
<evidence type="ECO:0000313" key="9">
    <source>
        <dbReference type="Proteomes" id="UP001494902"/>
    </source>
</evidence>
<comment type="caution">
    <text evidence="8">The sequence shown here is derived from an EMBL/GenBank/DDBJ whole genome shotgun (WGS) entry which is preliminary data.</text>
</comment>
<feature type="compositionally biased region" description="Low complexity" evidence="6">
    <location>
        <begin position="168"/>
        <end position="187"/>
    </location>
</feature>
<dbReference type="Pfam" id="PF14464">
    <property type="entry name" value="Prok-JAB"/>
    <property type="match status" value="1"/>
</dbReference>
<feature type="region of interest" description="Disordered" evidence="6">
    <location>
        <begin position="625"/>
        <end position="644"/>
    </location>
</feature>
<evidence type="ECO:0000259" key="7">
    <source>
        <dbReference type="PROSITE" id="PS50249"/>
    </source>
</evidence>
<keyword evidence="8" id="KW-0548">Nucleotidyltransferase</keyword>
<keyword evidence="9" id="KW-1185">Reference proteome</keyword>
<dbReference type="PANTHER" id="PTHR43267:SF1">
    <property type="entry name" value="TRNA THREONYLCARBAMOYLADENOSINE DEHYDRATASE"/>
    <property type="match status" value="1"/>
</dbReference>
<protein>
    <submittedName>
        <fullName evidence="8">ThiF family adenylyltransferase</fullName>
    </submittedName>
</protein>
<keyword evidence="4" id="KW-0862">Zinc</keyword>
<keyword evidence="5" id="KW-0482">Metalloprotease</keyword>